<proteinExistence type="predicted"/>
<dbReference type="EMBL" id="JAMZIH010002008">
    <property type="protein sequence ID" value="KAJ1677739.1"/>
    <property type="molecule type" value="Genomic_DNA"/>
</dbReference>
<feature type="non-terminal residue" evidence="1">
    <location>
        <position position="281"/>
    </location>
</feature>
<accession>A0ACC1HV24</accession>
<reference evidence="1" key="1">
    <citation type="submission" date="2022-06" db="EMBL/GenBank/DDBJ databases">
        <title>Phylogenomic reconstructions and comparative analyses of Kickxellomycotina fungi.</title>
        <authorList>
            <person name="Reynolds N.K."/>
            <person name="Stajich J.E."/>
            <person name="Barry K."/>
            <person name="Grigoriev I.V."/>
            <person name="Crous P."/>
            <person name="Smith M.E."/>
        </authorList>
    </citation>
    <scope>NUCLEOTIDE SEQUENCE</scope>
    <source>
        <strain evidence="1">RSA 2271</strain>
    </source>
</reference>
<organism evidence="1 2">
    <name type="scientific">Spiromyces aspiralis</name>
    <dbReference type="NCBI Taxonomy" id="68401"/>
    <lineage>
        <taxon>Eukaryota</taxon>
        <taxon>Fungi</taxon>
        <taxon>Fungi incertae sedis</taxon>
        <taxon>Zoopagomycota</taxon>
        <taxon>Kickxellomycotina</taxon>
        <taxon>Kickxellomycetes</taxon>
        <taxon>Kickxellales</taxon>
        <taxon>Kickxellaceae</taxon>
        <taxon>Spiromyces</taxon>
    </lineage>
</organism>
<keyword evidence="2" id="KW-1185">Reference proteome</keyword>
<dbReference type="Proteomes" id="UP001145114">
    <property type="component" value="Unassembled WGS sequence"/>
</dbReference>
<sequence length="281" mass="31759">MYWGRFTEHGRTFDSAAGILEARVTGSKIETGLSSWPESIKENWLLVDKSFVLPRVIENGNPIIVTRPRRSGKTMFLSMSEDFFEVPRGETLDEKKARYRDMKIGDIPGFIDEHCGRRLPEIDKKVKESNKVLSALKAEFDEKSKLMKTDITSCTGILKSLVQFLNAYHGRACILLIDEFDAPILDASKDNRDTIKCHIRDMLSPVVKPGIERLLSKCIMVGVKAINPTELGFGLDNFTALPLHYASQEPYTDNLLELGNMPYQVAFGFTEDEVRKLIATH</sequence>
<evidence type="ECO:0000313" key="1">
    <source>
        <dbReference type="EMBL" id="KAJ1677739.1"/>
    </source>
</evidence>
<name>A0ACC1HV24_9FUNG</name>
<protein>
    <submittedName>
        <fullName evidence="1">Uncharacterized protein</fullName>
    </submittedName>
</protein>
<gene>
    <name evidence="1" type="ORF">EV182_005536</name>
</gene>
<comment type="caution">
    <text evidence="1">The sequence shown here is derived from an EMBL/GenBank/DDBJ whole genome shotgun (WGS) entry which is preliminary data.</text>
</comment>
<evidence type="ECO:0000313" key="2">
    <source>
        <dbReference type="Proteomes" id="UP001145114"/>
    </source>
</evidence>